<sequence>MKYLKPVILTLLITVLSSFPTLQTKICHSDNLSSTIADNLYSSVVLITHKKIKTSIWDALRFAAFVAGQVAGTGSFGVGSAVPVHTEKNIGTGFQTKWGVVTNSHVMDDKTKAVLTTFYRSHYHIKKINRIKCKDKHIPMHNAKLIQTTSKEATIYDWGGMGIDLALIQVKIPGAFSLPLAKEVKIDEQVVSLGHPKSKKFTPAIGRVNRIFNSGKAKHIELIIKNAPGSSGSPVLNMKGEVVGIIKGQFVESGDAVAVHVEELREMFGLPIYNVPKKKYLPAIKPWSGAVYSTGYSRLFHRPDCNGLGSKDGDLITFPSREDAIRDSGKPCPECNP</sequence>
<dbReference type="InterPro" id="IPR043504">
    <property type="entry name" value="Peptidase_S1_PA_chymotrypsin"/>
</dbReference>
<dbReference type="Gene3D" id="2.40.10.10">
    <property type="entry name" value="Trypsin-like serine proteases"/>
    <property type="match status" value="2"/>
</dbReference>
<reference evidence="1 2" key="1">
    <citation type="submission" date="2016-07" db="EMBL/GenBank/DDBJ databases">
        <title>Draft genome of Scalindua rubra, obtained from a brine-seawater interface in the Red Sea, sheds light on salt adaptation in anammox bacteria.</title>
        <authorList>
            <person name="Speth D.R."/>
            <person name="Lagkouvardos I."/>
            <person name="Wang Y."/>
            <person name="Qian P.-Y."/>
            <person name="Dutilh B.E."/>
            <person name="Jetten M.S."/>
        </authorList>
    </citation>
    <scope>NUCLEOTIDE SEQUENCE [LARGE SCALE GENOMIC DNA]</scope>
    <source>
        <strain evidence="1">BSI-1</strain>
    </source>
</reference>
<organism evidence="1 2">
    <name type="scientific">Candidatus Scalindua rubra</name>
    <dbReference type="NCBI Taxonomy" id="1872076"/>
    <lineage>
        <taxon>Bacteria</taxon>
        <taxon>Pseudomonadati</taxon>
        <taxon>Planctomycetota</taxon>
        <taxon>Candidatus Brocadiia</taxon>
        <taxon>Candidatus Brocadiales</taxon>
        <taxon>Candidatus Scalinduaceae</taxon>
        <taxon>Candidatus Scalindua</taxon>
    </lineage>
</organism>
<protein>
    <recommendedName>
        <fullName evidence="3">Serine protease</fullName>
    </recommendedName>
</protein>
<evidence type="ECO:0000313" key="1">
    <source>
        <dbReference type="EMBL" id="ODS34509.1"/>
    </source>
</evidence>
<dbReference type="EMBL" id="MAYW01000005">
    <property type="protein sequence ID" value="ODS34509.1"/>
    <property type="molecule type" value="Genomic_DNA"/>
</dbReference>
<dbReference type="PANTHER" id="PTHR43019:SF23">
    <property type="entry name" value="PROTEASE DO-LIKE 5, CHLOROPLASTIC"/>
    <property type="match status" value="1"/>
</dbReference>
<evidence type="ECO:0008006" key="3">
    <source>
        <dbReference type="Google" id="ProtNLM"/>
    </source>
</evidence>
<comment type="caution">
    <text evidence="1">The sequence shown here is derived from an EMBL/GenBank/DDBJ whole genome shotgun (WGS) entry which is preliminary data.</text>
</comment>
<dbReference type="Proteomes" id="UP000094056">
    <property type="component" value="Unassembled WGS sequence"/>
</dbReference>
<dbReference type="InterPro" id="IPR035451">
    <property type="entry name" value="Ada-like_dom_sf"/>
</dbReference>
<dbReference type="Pfam" id="PF13365">
    <property type="entry name" value="Trypsin_2"/>
    <property type="match status" value="1"/>
</dbReference>
<dbReference type="InterPro" id="IPR009003">
    <property type="entry name" value="Peptidase_S1_PA"/>
</dbReference>
<accession>A0A1E3XFZ1</accession>
<dbReference type="PANTHER" id="PTHR43019">
    <property type="entry name" value="SERINE ENDOPROTEASE DEGS"/>
    <property type="match status" value="1"/>
</dbReference>
<proteinExistence type="predicted"/>
<evidence type="ECO:0000313" key="2">
    <source>
        <dbReference type="Proteomes" id="UP000094056"/>
    </source>
</evidence>
<dbReference type="SUPFAM" id="SSF57884">
    <property type="entry name" value="Ada DNA repair protein, N-terminal domain (N-Ada 10)"/>
    <property type="match status" value="1"/>
</dbReference>
<gene>
    <name evidence="1" type="ORF">SCARUB_00385</name>
</gene>
<dbReference type="SUPFAM" id="SSF50494">
    <property type="entry name" value="Trypsin-like serine proteases"/>
    <property type="match status" value="1"/>
</dbReference>
<dbReference type="AlphaFoldDB" id="A0A1E3XFZ1"/>
<name>A0A1E3XFZ1_9BACT</name>